<evidence type="ECO:0000313" key="2">
    <source>
        <dbReference type="EMBL" id="BAH17611.1"/>
    </source>
</evidence>
<dbReference type="STRING" id="458233.MCCL_0904"/>
<proteinExistence type="predicted"/>
<dbReference type="KEGG" id="mcl:MCCL_0904"/>
<dbReference type="SUPFAM" id="SSF68906">
    <property type="entry name" value="SAP domain"/>
    <property type="match status" value="1"/>
</dbReference>
<accession>B9EBK0</accession>
<evidence type="ECO:0000313" key="3">
    <source>
        <dbReference type="Proteomes" id="UP000001383"/>
    </source>
</evidence>
<evidence type="ECO:0000259" key="1">
    <source>
        <dbReference type="PROSITE" id="PS50800"/>
    </source>
</evidence>
<dbReference type="Gene3D" id="1.10.720.30">
    <property type="entry name" value="SAP domain"/>
    <property type="match status" value="1"/>
</dbReference>
<name>B9EBK0_MACCJ</name>
<sequence length="342" mass="40103">MMRKLTALEVLVMHYVENKSKGTVLNQNFWADIYSTNPMRILKKLIDDGVIIEKTDYHITLTKLKNPELKEILKDNSLKVTGNKAELVNRIIENNVDLSGMYLPAVYTVNHDYKEVFDETTFLTEFTFGYDVTLEDAYQYYLSHPGKNDFEILTGIYIERLQSLMKSNDVNAIYSIRSINDTISRYYFKNHEIDQGFYYFNAANVINTILSFNNYLNYHEYGDINFRPHIPQNDLIKYRSALTNKQFTISQLEQDLYNAAKPLNYSDSLKDSAVQFMIAYIQDEFIDPKTFVNSLIKTQNNKTTNHNNSLKLEVTLDKSDFNYPIKTNGENKPKKKKRFWLF</sequence>
<dbReference type="Pfam" id="PF02037">
    <property type="entry name" value="SAP"/>
    <property type="match status" value="1"/>
</dbReference>
<reference evidence="2 3" key="1">
    <citation type="journal article" date="2009" name="J. Bacteriol.">
        <title>Complete genome sequence of Macrococcus caseolyticus strain JCSCS5402, reflecting the ancestral genome of the human-pathogenic staphylococci.</title>
        <authorList>
            <person name="Baba T."/>
            <person name="Kuwahara-Arai K."/>
            <person name="Uchiyama I."/>
            <person name="Takeuchi F."/>
            <person name="Ito T."/>
            <person name="Hiramatsu K."/>
        </authorList>
    </citation>
    <scope>NUCLEOTIDE SEQUENCE [LARGE SCALE GENOMIC DNA]</scope>
    <source>
        <strain evidence="2 3">JCSC5402</strain>
    </source>
</reference>
<dbReference type="PROSITE" id="PS50800">
    <property type="entry name" value="SAP"/>
    <property type="match status" value="1"/>
</dbReference>
<gene>
    <name evidence="2" type="ordered locus">MCCL_0904</name>
</gene>
<dbReference type="AlphaFoldDB" id="B9EBK0"/>
<dbReference type="EMBL" id="AP009484">
    <property type="protein sequence ID" value="BAH17611.1"/>
    <property type="molecule type" value="Genomic_DNA"/>
</dbReference>
<protein>
    <recommendedName>
        <fullName evidence="1">SAP domain-containing protein</fullName>
    </recommendedName>
</protein>
<dbReference type="InterPro" id="IPR003034">
    <property type="entry name" value="SAP_dom"/>
</dbReference>
<dbReference type="Proteomes" id="UP000001383">
    <property type="component" value="Chromosome"/>
</dbReference>
<organism evidence="2 3">
    <name type="scientific">Macrococcus caseolyticus (strain JCSC5402)</name>
    <name type="common">Macrococcoides caseolyticum</name>
    <dbReference type="NCBI Taxonomy" id="458233"/>
    <lineage>
        <taxon>Bacteria</taxon>
        <taxon>Bacillati</taxon>
        <taxon>Bacillota</taxon>
        <taxon>Bacilli</taxon>
        <taxon>Bacillales</taxon>
        <taxon>Staphylococcaceae</taxon>
        <taxon>Macrococcoides</taxon>
    </lineage>
</organism>
<feature type="domain" description="SAP" evidence="1">
    <location>
        <begin position="61"/>
        <end position="95"/>
    </location>
</feature>
<dbReference type="HOGENOM" id="CLU_810856_0_0_9"/>
<dbReference type="eggNOG" id="ENOG5032VFS">
    <property type="taxonomic scope" value="Bacteria"/>
</dbReference>
<dbReference type="SMART" id="SM00513">
    <property type="entry name" value="SAP"/>
    <property type="match status" value="1"/>
</dbReference>
<dbReference type="InterPro" id="IPR036361">
    <property type="entry name" value="SAP_dom_sf"/>
</dbReference>